<dbReference type="PANTHER" id="PTHR30290">
    <property type="entry name" value="PERIPLASMIC BINDING COMPONENT OF ABC TRANSPORTER"/>
    <property type="match status" value="1"/>
</dbReference>
<dbReference type="PIRSF" id="PIRSF002741">
    <property type="entry name" value="MppA"/>
    <property type="match status" value="1"/>
</dbReference>
<dbReference type="InterPro" id="IPR000914">
    <property type="entry name" value="SBP_5_dom"/>
</dbReference>
<dbReference type="InterPro" id="IPR039424">
    <property type="entry name" value="SBP_5"/>
</dbReference>
<evidence type="ECO:0000313" key="2">
    <source>
        <dbReference type="EMBL" id="AMT96853.1"/>
    </source>
</evidence>
<dbReference type="GeneID" id="33058781"/>
<dbReference type="Pfam" id="PF00496">
    <property type="entry name" value="SBP_bac_5"/>
    <property type="match status" value="1"/>
</dbReference>
<dbReference type="CDD" id="cd08490">
    <property type="entry name" value="PBP2_NikA_DppA_OppA_like_3"/>
    <property type="match status" value="1"/>
</dbReference>
<dbReference type="RefSeq" id="WP_062844497.1">
    <property type="nucleotide sequence ID" value="NZ_CP014945.1"/>
</dbReference>
<feature type="domain" description="Solute-binding protein family 5" evidence="1">
    <location>
        <begin position="84"/>
        <end position="442"/>
    </location>
</feature>
<reference evidence="2 3" key="1">
    <citation type="submission" date="2016-03" db="EMBL/GenBank/DDBJ databases">
        <title>Genome sequencing of Psychrobacter alimentarius PAMC 27889.</title>
        <authorList>
            <person name="Lee J."/>
            <person name="Kim O.-S."/>
        </authorList>
    </citation>
    <scope>NUCLEOTIDE SEQUENCE [LARGE SCALE GENOMIC DNA]</scope>
    <source>
        <strain evidence="2 3">PAMC 27889</strain>
    </source>
</reference>
<dbReference type="Gene3D" id="3.40.190.10">
    <property type="entry name" value="Periplasmic binding protein-like II"/>
    <property type="match status" value="1"/>
</dbReference>
<proteinExistence type="predicted"/>
<sequence>MRKVGLIAVLVALAGMAWYFIAGASTVTNSSASMSKPKGNGDAQQDLIVVTPWELTAMDPSKSGFIFQRLQIAETLVDAKQNAELQPMLAQSWSSNDKGDVWTFVLRDDVVFHDGSPLTADDVVKSLQVALTKPTALESAAISNIKAIDSKTVEITLDKPLMSFPAYLAHATSIILASASFDENNEVTKLLGTGPYYVTKFEPPQKIEQKAFADYWGEKAKIQDVTYLANSRSETRTLLAQSKPNYLVFTLDSASLTRLQQDPNLQVQSKSLARTIEYKVNADNPLFHDVAVRQALSDAIDRQGLARSVMHAENAAAAQILPPIFKDWQIKTPTQTPDPAAIKQRLLDAGFTVDSNGMLQKNGKPFKFTLRTFSDRPELPIIATALQAQWKKIGVDVDVSVGNFSDIPAGHQDGTLEMGLYARNYGMTPDPVGSLIEDFDPNGSDWGVMNWQNAALSKDLLTLETTKGNDVATKKRVSQIIFDERPVVPVVYYQQNAAAHKSLKGLEIDGLERNFYLNKLSW</sequence>
<evidence type="ECO:0000313" key="3">
    <source>
        <dbReference type="Proteomes" id="UP000076104"/>
    </source>
</evidence>
<dbReference type="EMBL" id="CP014945">
    <property type="protein sequence ID" value="AMT96853.1"/>
    <property type="molecule type" value="Genomic_DNA"/>
</dbReference>
<dbReference type="Proteomes" id="UP000076104">
    <property type="component" value="Chromosome"/>
</dbReference>
<organism evidence="2 3">
    <name type="scientific">Psychrobacter alimentarius</name>
    <dbReference type="NCBI Taxonomy" id="261164"/>
    <lineage>
        <taxon>Bacteria</taxon>
        <taxon>Pseudomonadati</taxon>
        <taxon>Pseudomonadota</taxon>
        <taxon>Gammaproteobacteria</taxon>
        <taxon>Moraxellales</taxon>
        <taxon>Moraxellaceae</taxon>
        <taxon>Psychrobacter</taxon>
    </lineage>
</organism>
<dbReference type="PANTHER" id="PTHR30290:SF83">
    <property type="entry name" value="ABC TRANSPORTER SUBSTRATE-BINDING PROTEIN"/>
    <property type="match status" value="1"/>
</dbReference>
<dbReference type="InterPro" id="IPR030678">
    <property type="entry name" value="Peptide/Ni-bd"/>
</dbReference>
<gene>
    <name evidence="2" type="ORF">A3K91_1247</name>
</gene>
<keyword evidence="3" id="KW-1185">Reference proteome</keyword>
<evidence type="ECO:0000259" key="1">
    <source>
        <dbReference type="Pfam" id="PF00496"/>
    </source>
</evidence>
<accession>A0ABM5ZXN3</accession>
<dbReference type="Gene3D" id="3.10.105.10">
    <property type="entry name" value="Dipeptide-binding Protein, Domain 3"/>
    <property type="match status" value="1"/>
</dbReference>
<dbReference type="SUPFAM" id="SSF53850">
    <property type="entry name" value="Periplasmic binding protein-like II"/>
    <property type="match status" value="1"/>
</dbReference>
<protein>
    <submittedName>
        <fullName evidence="2">Oligopeptide ABC transporter, periplasmic oligopeptide-binding protein OppA</fullName>
    </submittedName>
</protein>
<name>A0ABM5ZXN3_9GAMM</name>